<dbReference type="PANTHER" id="PTHR12149">
    <property type="entry name" value="FRUCTOSAMINE 3 KINASE-RELATED PROTEIN"/>
    <property type="match status" value="1"/>
</dbReference>
<proteinExistence type="predicted"/>
<comment type="catalytic activity">
    <reaction evidence="2">
        <text>N(6)-D-ribulosyl-L-lysyl-[protein] + ATP = N(6)-(3-O-phospho-D-ribulosyl)-L-lysyl-[protein] + ADP + H(+)</text>
        <dbReference type="Rhea" id="RHEA:48432"/>
        <dbReference type="Rhea" id="RHEA-COMP:12103"/>
        <dbReference type="Rhea" id="RHEA-COMP:12104"/>
        <dbReference type="ChEBI" id="CHEBI:15378"/>
        <dbReference type="ChEBI" id="CHEBI:30616"/>
        <dbReference type="ChEBI" id="CHEBI:90418"/>
        <dbReference type="ChEBI" id="CHEBI:90420"/>
        <dbReference type="ChEBI" id="CHEBI:456216"/>
        <dbReference type="EC" id="2.7.1.172"/>
    </reaction>
    <physiologicalReaction direction="left-to-right" evidence="2">
        <dbReference type="Rhea" id="RHEA:48433"/>
    </physiologicalReaction>
</comment>
<dbReference type="EMBL" id="JAQQWM010000003">
    <property type="protein sequence ID" value="KAK8071979.1"/>
    <property type="molecule type" value="Genomic_DNA"/>
</dbReference>
<keyword evidence="4" id="KW-1185">Reference proteome</keyword>
<dbReference type="Pfam" id="PF03881">
    <property type="entry name" value="Fructosamin_kin"/>
    <property type="match status" value="1"/>
</dbReference>
<dbReference type="EC" id="2.7.1.172" evidence="1"/>
<organism evidence="3 4">
    <name type="scientific">Apiospora saccharicola</name>
    <dbReference type="NCBI Taxonomy" id="335842"/>
    <lineage>
        <taxon>Eukaryota</taxon>
        <taxon>Fungi</taxon>
        <taxon>Dikarya</taxon>
        <taxon>Ascomycota</taxon>
        <taxon>Pezizomycotina</taxon>
        <taxon>Sordariomycetes</taxon>
        <taxon>Xylariomycetidae</taxon>
        <taxon>Amphisphaeriales</taxon>
        <taxon>Apiosporaceae</taxon>
        <taxon>Apiospora</taxon>
    </lineage>
</organism>
<evidence type="ECO:0000256" key="1">
    <source>
        <dbReference type="ARBA" id="ARBA00011961"/>
    </source>
</evidence>
<comment type="caution">
    <text evidence="3">The sequence shown here is derived from an EMBL/GenBank/DDBJ whole genome shotgun (WGS) entry which is preliminary data.</text>
</comment>
<protein>
    <recommendedName>
        <fullName evidence="1">protein-ribulosamine 3-kinase</fullName>
        <ecNumber evidence="1">2.7.1.172</ecNumber>
    </recommendedName>
</protein>
<evidence type="ECO:0000256" key="2">
    <source>
        <dbReference type="ARBA" id="ARBA00048655"/>
    </source>
</evidence>
<dbReference type="InterPro" id="IPR016477">
    <property type="entry name" value="Fructo-/Ketosamine-3-kinase"/>
</dbReference>
<name>A0ABR1VL45_9PEZI</name>
<evidence type="ECO:0000313" key="3">
    <source>
        <dbReference type="EMBL" id="KAK8071979.1"/>
    </source>
</evidence>
<dbReference type="InterPro" id="IPR011009">
    <property type="entry name" value="Kinase-like_dom_sf"/>
</dbReference>
<dbReference type="SUPFAM" id="SSF56112">
    <property type="entry name" value="Protein kinase-like (PK-like)"/>
    <property type="match status" value="1"/>
</dbReference>
<reference evidence="3 4" key="1">
    <citation type="submission" date="2023-01" db="EMBL/GenBank/DDBJ databases">
        <title>Analysis of 21 Apiospora genomes using comparative genomics revels a genus with tremendous synthesis potential of carbohydrate active enzymes and secondary metabolites.</title>
        <authorList>
            <person name="Sorensen T."/>
        </authorList>
    </citation>
    <scope>NUCLEOTIDE SEQUENCE [LARGE SCALE GENOMIC DNA]</scope>
    <source>
        <strain evidence="3 4">CBS 83171</strain>
    </source>
</reference>
<dbReference type="Gene3D" id="3.90.1200.10">
    <property type="match status" value="1"/>
</dbReference>
<gene>
    <name evidence="3" type="ORF">PG996_005327</name>
</gene>
<dbReference type="PANTHER" id="PTHR12149:SF8">
    <property type="entry name" value="PROTEIN-RIBULOSAMINE 3-KINASE"/>
    <property type="match status" value="1"/>
</dbReference>
<evidence type="ECO:0000313" key="4">
    <source>
        <dbReference type="Proteomes" id="UP001446871"/>
    </source>
</evidence>
<sequence>MAESEYKGMSMLKHVMSQMMPSPDAWGAYKDKPDTWFYLCHKRPGDFGLDLVTYGGRNPKYFPPSGSWEETFSKGLQWTFDMEEKTQGPDEDMRHLRDEVMTKVVPRLLRPLETEGMKIIPTLVHGNLWDGNASVDETGRLVIFDATPLYAHHEYEMAPWWASRHRMGRTYIDEYIKYPSRVSKPEEDFED</sequence>
<accession>A0ABR1VL45</accession>
<dbReference type="Proteomes" id="UP001446871">
    <property type="component" value="Unassembled WGS sequence"/>
</dbReference>